<comment type="caution">
    <text evidence="2">The sequence shown here is derived from an EMBL/GenBank/DDBJ whole genome shotgun (WGS) entry which is preliminary data.</text>
</comment>
<gene>
    <name evidence="2" type="ORF">GCM10023169_30630</name>
</gene>
<evidence type="ECO:0000259" key="1">
    <source>
        <dbReference type="Pfam" id="PF00248"/>
    </source>
</evidence>
<protein>
    <submittedName>
        <fullName evidence="2">Aldo/keto reductase</fullName>
    </submittedName>
</protein>
<sequence length="318" mass="33685">MIPGGEGWLRPLGRTGLEVSAVCVGGGPLGSMPGLFGYDVSADQGVALVQEVLHSPIRFLDTANGYSDGESERRIGAGIAANGGLPEDFVIGTKVDAKGSNYSGARVRESVAESKERLGLDRLPLVHLHDPENHDFDMMTAPGGAVETLVAMRDAGEIGSIGLAGGDTRINARYFDLGVFDVLLVHNRLTLVDRSADALVERAAERGMGVLNAAVYGSGALARQEGPVGKYGYRPPSQPVEEAILGLRRLCAEYGTDIATAALQFSLRDPRVSSSIVGISKPERLEGVLAASATELPQEFWDRVEELCPAPECWLDAD</sequence>
<dbReference type="InterPro" id="IPR020471">
    <property type="entry name" value="AKR"/>
</dbReference>
<dbReference type="Proteomes" id="UP001500622">
    <property type="component" value="Unassembled WGS sequence"/>
</dbReference>
<reference evidence="3" key="1">
    <citation type="journal article" date="2019" name="Int. J. Syst. Evol. Microbiol.">
        <title>The Global Catalogue of Microorganisms (GCM) 10K type strain sequencing project: providing services to taxonomists for standard genome sequencing and annotation.</title>
        <authorList>
            <consortium name="The Broad Institute Genomics Platform"/>
            <consortium name="The Broad Institute Genome Sequencing Center for Infectious Disease"/>
            <person name="Wu L."/>
            <person name="Ma J."/>
        </authorList>
    </citation>
    <scope>NUCLEOTIDE SEQUENCE [LARGE SCALE GENOMIC DNA]</scope>
    <source>
        <strain evidence="3">JCM 17810</strain>
    </source>
</reference>
<dbReference type="Gene3D" id="3.20.20.100">
    <property type="entry name" value="NADP-dependent oxidoreductase domain"/>
    <property type="match status" value="1"/>
</dbReference>
<dbReference type="InterPro" id="IPR023210">
    <property type="entry name" value="NADP_OxRdtase_dom"/>
</dbReference>
<dbReference type="InterPro" id="IPR036812">
    <property type="entry name" value="NAD(P)_OxRdtase_dom_sf"/>
</dbReference>
<dbReference type="CDD" id="cd19090">
    <property type="entry name" value="AKR_AKR15A-like"/>
    <property type="match status" value="1"/>
</dbReference>
<accession>A0ABP8LH27</accession>
<keyword evidence="3" id="KW-1185">Reference proteome</keyword>
<name>A0ABP8LH27_9MICO</name>
<evidence type="ECO:0000313" key="3">
    <source>
        <dbReference type="Proteomes" id="UP001500622"/>
    </source>
</evidence>
<dbReference type="PANTHER" id="PTHR42686">
    <property type="entry name" value="GH17980P-RELATED"/>
    <property type="match status" value="1"/>
</dbReference>
<dbReference type="PANTHER" id="PTHR42686:SF1">
    <property type="entry name" value="GH17980P-RELATED"/>
    <property type="match status" value="1"/>
</dbReference>
<organism evidence="2 3">
    <name type="scientific">Georgenia halophila</name>
    <dbReference type="NCBI Taxonomy" id="620889"/>
    <lineage>
        <taxon>Bacteria</taxon>
        <taxon>Bacillati</taxon>
        <taxon>Actinomycetota</taxon>
        <taxon>Actinomycetes</taxon>
        <taxon>Micrococcales</taxon>
        <taxon>Bogoriellaceae</taxon>
        <taxon>Georgenia</taxon>
    </lineage>
</organism>
<proteinExistence type="predicted"/>
<feature type="domain" description="NADP-dependent oxidoreductase" evidence="1">
    <location>
        <begin position="38"/>
        <end position="307"/>
    </location>
</feature>
<dbReference type="EMBL" id="BAABGN010000012">
    <property type="protein sequence ID" value="GAA4428910.1"/>
    <property type="molecule type" value="Genomic_DNA"/>
</dbReference>
<dbReference type="SUPFAM" id="SSF51430">
    <property type="entry name" value="NAD(P)-linked oxidoreductase"/>
    <property type="match status" value="1"/>
</dbReference>
<evidence type="ECO:0000313" key="2">
    <source>
        <dbReference type="EMBL" id="GAA4428910.1"/>
    </source>
</evidence>
<dbReference type="Pfam" id="PF00248">
    <property type="entry name" value="Aldo_ket_red"/>
    <property type="match status" value="1"/>
</dbReference>